<feature type="transmembrane region" description="Helical" evidence="1">
    <location>
        <begin position="392"/>
        <end position="409"/>
    </location>
</feature>
<protein>
    <recommendedName>
        <fullName evidence="2">DUF112 domain-containing protein</fullName>
    </recommendedName>
</protein>
<feature type="transmembrane region" description="Helical" evidence="1">
    <location>
        <begin position="200"/>
        <end position="218"/>
    </location>
</feature>
<dbReference type="Proteomes" id="UP000649829">
    <property type="component" value="Unassembled WGS sequence"/>
</dbReference>
<comment type="caution">
    <text evidence="3">The sequence shown here is derived from an EMBL/GenBank/DDBJ whole genome shotgun (WGS) entry which is preliminary data.</text>
</comment>
<evidence type="ECO:0000256" key="1">
    <source>
        <dbReference type="SAM" id="Phobius"/>
    </source>
</evidence>
<feature type="transmembrane region" description="Helical" evidence="1">
    <location>
        <begin position="20"/>
        <end position="50"/>
    </location>
</feature>
<keyword evidence="1" id="KW-0812">Transmembrane</keyword>
<dbReference type="PANTHER" id="PTHR35342:SF5">
    <property type="entry name" value="TRICARBOXYLIC TRANSPORT PROTEIN"/>
    <property type="match status" value="1"/>
</dbReference>
<feature type="transmembrane region" description="Helical" evidence="1">
    <location>
        <begin position="170"/>
        <end position="188"/>
    </location>
</feature>
<reference evidence="3" key="1">
    <citation type="journal article" date="2014" name="Int. J. Syst. Evol. Microbiol.">
        <title>Complete genome sequence of Corynebacterium casei LMG S-19264T (=DSM 44701T), isolated from a smear-ripened cheese.</title>
        <authorList>
            <consortium name="US DOE Joint Genome Institute (JGI-PGF)"/>
            <person name="Walter F."/>
            <person name="Albersmeier A."/>
            <person name="Kalinowski J."/>
            <person name="Ruckert C."/>
        </authorList>
    </citation>
    <scope>NUCLEOTIDE SEQUENCE</scope>
    <source>
        <strain evidence="3">CGMCC 1.6293</strain>
    </source>
</reference>
<accession>A0A917WL52</accession>
<dbReference type="InterPro" id="IPR002823">
    <property type="entry name" value="DUF112_TM"/>
</dbReference>
<gene>
    <name evidence="3" type="ORF">GCM10011534_38010</name>
</gene>
<name>A0A917WL52_9RHOB</name>
<sequence length="506" mass="53360">MGGMLDNAMLGLEVALQPENLLFCFIGVFLGTILGVIPGIGVLVAISLLFPITFHIEPVAALVMLGGIYYGTTYGGSTSAILLNVPGTPSSAVACLDGYPMAQKGRAGTALFMTTVASFFGGTVGILALMGFSPMIAASALKFGSAEYFGLMVLGLIAASTIASGSMLKGIAMVLVGILMGLVGSDVYTGTMRFTFGQMALYEGISIIALAMGIFGISEVVTSIRSVKRAGSVRYDISFRAMMPTRSEMRASWMPMIRGSMIGSFFGALPGTGGLIASYMSYAAEKRIGKTETFGKGAIQGVTGPESANNAADQTAFIPTLTLGIPGSPTMAIILGVLIIHGIEPGPMVVVNQPDLFWGLVMSFWVGNLMLLVLNIPMVGVWVRLLRIPFHLMYPAILMFIVMGVLTTYNNAIQVWVLLIMGAFGYVIRYLGFQAAPLILGFVLGPLMEEHFRRTLLLSGGDFGAFLSSGIAQVCLGASALLVLYGLYLSWTERKRLAAGKAAARG</sequence>
<feature type="transmembrane region" description="Helical" evidence="1">
    <location>
        <begin position="262"/>
        <end position="282"/>
    </location>
</feature>
<feature type="domain" description="DUF112" evidence="2">
    <location>
        <begin position="21"/>
        <end position="440"/>
    </location>
</feature>
<feature type="transmembrane region" description="Helical" evidence="1">
    <location>
        <begin position="110"/>
        <end position="133"/>
    </location>
</feature>
<proteinExistence type="predicted"/>
<evidence type="ECO:0000259" key="2">
    <source>
        <dbReference type="Pfam" id="PF01970"/>
    </source>
</evidence>
<dbReference type="PANTHER" id="PTHR35342">
    <property type="entry name" value="TRICARBOXYLIC TRANSPORT PROTEIN"/>
    <property type="match status" value="1"/>
</dbReference>
<feature type="transmembrane region" description="Helical" evidence="1">
    <location>
        <begin position="363"/>
        <end position="385"/>
    </location>
</feature>
<organism evidence="3 4">
    <name type="scientific">Pseudooceanicola nanhaiensis</name>
    <dbReference type="NCBI Taxonomy" id="375761"/>
    <lineage>
        <taxon>Bacteria</taxon>
        <taxon>Pseudomonadati</taxon>
        <taxon>Pseudomonadota</taxon>
        <taxon>Alphaproteobacteria</taxon>
        <taxon>Rhodobacterales</taxon>
        <taxon>Paracoccaceae</taxon>
        <taxon>Pseudooceanicola</taxon>
    </lineage>
</organism>
<dbReference type="Pfam" id="PF01970">
    <property type="entry name" value="TctA"/>
    <property type="match status" value="1"/>
</dbReference>
<evidence type="ECO:0000313" key="4">
    <source>
        <dbReference type="Proteomes" id="UP000649829"/>
    </source>
</evidence>
<dbReference type="AlphaFoldDB" id="A0A917WL52"/>
<keyword evidence="1" id="KW-0472">Membrane</keyword>
<feature type="transmembrane region" description="Helical" evidence="1">
    <location>
        <begin position="145"/>
        <end position="164"/>
    </location>
</feature>
<feature type="transmembrane region" description="Helical" evidence="1">
    <location>
        <begin position="323"/>
        <end position="343"/>
    </location>
</feature>
<keyword evidence="4" id="KW-1185">Reference proteome</keyword>
<feature type="transmembrane region" description="Helical" evidence="1">
    <location>
        <begin position="415"/>
        <end position="444"/>
    </location>
</feature>
<keyword evidence="1" id="KW-1133">Transmembrane helix</keyword>
<dbReference type="RefSeq" id="WP_188781533.1">
    <property type="nucleotide sequence ID" value="NZ_BMLF01000004.1"/>
</dbReference>
<feature type="transmembrane region" description="Helical" evidence="1">
    <location>
        <begin position="465"/>
        <end position="488"/>
    </location>
</feature>
<evidence type="ECO:0000313" key="3">
    <source>
        <dbReference type="EMBL" id="GGM12235.1"/>
    </source>
</evidence>
<reference evidence="3" key="2">
    <citation type="submission" date="2020-09" db="EMBL/GenBank/DDBJ databases">
        <authorList>
            <person name="Sun Q."/>
            <person name="Zhou Y."/>
        </authorList>
    </citation>
    <scope>NUCLEOTIDE SEQUENCE</scope>
    <source>
        <strain evidence="3">CGMCC 1.6293</strain>
    </source>
</reference>
<dbReference type="EMBL" id="BMLF01000004">
    <property type="protein sequence ID" value="GGM12235.1"/>
    <property type="molecule type" value="Genomic_DNA"/>
</dbReference>